<keyword evidence="2" id="KW-1015">Disulfide bond</keyword>
<dbReference type="Proteomes" id="UP000224740">
    <property type="component" value="Unassembled WGS sequence"/>
</dbReference>
<feature type="domain" description="Thioredoxin-like fold" evidence="3">
    <location>
        <begin position="1"/>
        <end position="75"/>
    </location>
</feature>
<dbReference type="InterPro" id="IPR005243">
    <property type="entry name" value="THIRX-like_proc"/>
</dbReference>
<reference evidence="4 7" key="3">
    <citation type="submission" date="2018-08" db="EMBL/GenBank/DDBJ databases">
        <title>Complete genome of the Arcobacter marinus type strain JCM 15502.</title>
        <authorList>
            <person name="Miller W.G."/>
            <person name="Yee E."/>
            <person name="Huynh S."/>
            <person name="Parker C.T."/>
        </authorList>
    </citation>
    <scope>NUCLEOTIDE SEQUENCE [LARGE SCALE GENOMIC DNA]</scope>
    <source>
        <strain evidence="4 7">JCM 15502</strain>
    </source>
</reference>
<protein>
    <submittedName>
        <fullName evidence="4 5">Thioredoxin family protein</fullName>
    </submittedName>
</protein>
<feature type="active site" description="Nucleophile" evidence="1">
    <location>
        <position position="10"/>
    </location>
</feature>
<feature type="disulfide bond" description="Redox-active" evidence="2">
    <location>
        <begin position="10"/>
        <end position="13"/>
    </location>
</feature>
<evidence type="ECO:0000313" key="4">
    <source>
        <dbReference type="EMBL" id="AXX88255.1"/>
    </source>
</evidence>
<evidence type="ECO:0000259" key="3">
    <source>
        <dbReference type="Pfam" id="PF13192"/>
    </source>
</evidence>
<evidence type="ECO:0000256" key="2">
    <source>
        <dbReference type="PIRSR" id="PIRSR037031-51"/>
    </source>
</evidence>
<reference evidence="5" key="2">
    <citation type="submission" date="2017-09" db="EMBL/GenBank/DDBJ databases">
        <authorList>
            <person name="Perez-Cataluna A."/>
            <person name="Figueras M.J."/>
            <person name="Salas-Masso N."/>
        </authorList>
    </citation>
    <scope>NUCLEOTIDE SEQUENCE</scope>
    <source>
        <strain evidence="5">CECT 7727</strain>
    </source>
</reference>
<proteinExistence type="predicted"/>
<accession>A0A347TNS7</accession>
<dbReference type="PANTHER" id="PTHR36450">
    <property type="entry name" value="THIOREDOXIN"/>
    <property type="match status" value="1"/>
</dbReference>
<name>A0A347TNS7_9BACT</name>
<dbReference type="RefSeq" id="WP_099311259.1">
    <property type="nucleotide sequence ID" value="NZ_CP032101.1"/>
</dbReference>
<evidence type="ECO:0000313" key="6">
    <source>
        <dbReference type="Proteomes" id="UP000224740"/>
    </source>
</evidence>
<feature type="active site" description="Nucleophile" evidence="1">
    <location>
        <position position="13"/>
    </location>
</feature>
<dbReference type="PIRSF" id="PIRSF037031">
    <property type="entry name" value="Redox_disulphide_2"/>
    <property type="match status" value="1"/>
</dbReference>
<evidence type="ECO:0000313" key="7">
    <source>
        <dbReference type="Proteomes" id="UP000264693"/>
    </source>
</evidence>
<dbReference type="EMBL" id="CP032101">
    <property type="protein sequence ID" value="AXX88255.1"/>
    <property type="molecule type" value="Genomic_DNA"/>
</dbReference>
<dbReference type="InterPro" id="IPR036249">
    <property type="entry name" value="Thioredoxin-like_sf"/>
</dbReference>
<evidence type="ECO:0000256" key="1">
    <source>
        <dbReference type="PIRSR" id="PIRSR037031-50"/>
    </source>
</evidence>
<dbReference type="Pfam" id="PF13192">
    <property type="entry name" value="Thioredoxin_3"/>
    <property type="match status" value="1"/>
</dbReference>
<dbReference type="InterPro" id="IPR012336">
    <property type="entry name" value="Thioredoxin-like_fold"/>
</dbReference>
<dbReference type="NCBIfam" id="TIGR00412">
    <property type="entry name" value="redox_disulf_2"/>
    <property type="match status" value="1"/>
</dbReference>
<dbReference type="EMBL" id="NXAO01000035">
    <property type="protein sequence ID" value="PHO15151.1"/>
    <property type="molecule type" value="Genomic_DNA"/>
</dbReference>
<gene>
    <name evidence="4" type="ORF">AMRN_2554</name>
    <name evidence="5" type="ORF">CPH92_08245</name>
</gene>
<reference evidence="6" key="1">
    <citation type="submission" date="2017-09" db="EMBL/GenBank/DDBJ databases">
        <title>Arcobacter canalis sp. nov., a new species isolated from a water canal contaminated with urban sewage.</title>
        <authorList>
            <person name="Perez-Cataluna A."/>
            <person name="Salas-Masso N."/>
            <person name="Figueras M.J."/>
        </authorList>
    </citation>
    <scope>NUCLEOTIDE SEQUENCE [LARGE SCALE GENOMIC DNA]</scope>
    <source>
        <strain evidence="6">CECT 7727</strain>
    </source>
</reference>
<keyword evidence="2" id="KW-0676">Redox-active center</keyword>
<dbReference type="Proteomes" id="UP000264693">
    <property type="component" value="Chromosome"/>
</dbReference>
<sequence length="79" mass="8537">MKLQILGTGCPKCKALEETVKKAVSKVGGFHEVEKVEDLVEIMSFNVMSTPALVIDGKVKSNGKLLNEQEVISLMNSSS</sequence>
<dbReference type="PANTHER" id="PTHR36450:SF1">
    <property type="entry name" value="THIOREDOXIN"/>
    <property type="match status" value="1"/>
</dbReference>
<dbReference type="SUPFAM" id="SSF52833">
    <property type="entry name" value="Thioredoxin-like"/>
    <property type="match status" value="1"/>
</dbReference>
<dbReference type="KEGG" id="amar:AMRN_2554"/>
<evidence type="ECO:0000313" key="5">
    <source>
        <dbReference type="EMBL" id="PHO15151.1"/>
    </source>
</evidence>
<organism evidence="4 7">
    <name type="scientific">Malaciobacter marinus</name>
    <dbReference type="NCBI Taxonomy" id="505249"/>
    <lineage>
        <taxon>Bacteria</taxon>
        <taxon>Pseudomonadati</taxon>
        <taxon>Campylobacterota</taxon>
        <taxon>Epsilonproteobacteria</taxon>
        <taxon>Campylobacterales</taxon>
        <taxon>Arcobacteraceae</taxon>
        <taxon>Malaciobacter</taxon>
    </lineage>
</organism>
<keyword evidence="6" id="KW-1185">Reference proteome</keyword>
<dbReference type="Gene3D" id="3.40.30.10">
    <property type="entry name" value="Glutaredoxin"/>
    <property type="match status" value="1"/>
</dbReference>
<dbReference type="AlphaFoldDB" id="A0A347TNS7"/>